<dbReference type="AlphaFoldDB" id="A0AAD2DZ36"/>
<evidence type="ECO:0000256" key="2">
    <source>
        <dbReference type="ARBA" id="ARBA00022737"/>
    </source>
</evidence>
<dbReference type="PANTHER" id="PTHR46128:SF211">
    <property type="entry name" value="PENTACOTRIPEPTIDE-REPEAT REGION OF PRORP DOMAIN-CONTAINING PROTEIN"/>
    <property type="match status" value="1"/>
</dbReference>
<dbReference type="Proteomes" id="UP000834106">
    <property type="component" value="Chromosome 12"/>
</dbReference>
<dbReference type="InterPro" id="IPR050872">
    <property type="entry name" value="PPR_P_subfamily"/>
</dbReference>
<keyword evidence="2" id="KW-0677">Repeat</keyword>
<dbReference type="EMBL" id="OU503047">
    <property type="protein sequence ID" value="CAI9773097.1"/>
    <property type="molecule type" value="Genomic_DNA"/>
</dbReference>
<evidence type="ECO:0000313" key="5">
    <source>
        <dbReference type="Proteomes" id="UP000834106"/>
    </source>
</evidence>
<reference evidence="4" key="1">
    <citation type="submission" date="2023-05" db="EMBL/GenBank/DDBJ databases">
        <authorList>
            <person name="Huff M."/>
        </authorList>
    </citation>
    <scope>NUCLEOTIDE SEQUENCE</scope>
</reference>
<dbReference type="Pfam" id="PF13041">
    <property type="entry name" value="PPR_2"/>
    <property type="match status" value="1"/>
</dbReference>
<dbReference type="InterPro" id="IPR011990">
    <property type="entry name" value="TPR-like_helical_dom_sf"/>
</dbReference>
<proteinExistence type="inferred from homology"/>
<organism evidence="4 5">
    <name type="scientific">Fraxinus pennsylvanica</name>
    <dbReference type="NCBI Taxonomy" id="56036"/>
    <lineage>
        <taxon>Eukaryota</taxon>
        <taxon>Viridiplantae</taxon>
        <taxon>Streptophyta</taxon>
        <taxon>Embryophyta</taxon>
        <taxon>Tracheophyta</taxon>
        <taxon>Spermatophyta</taxon>
        <taxon>Magnoliopsida</taxon>
        <taxon>eudicotyledons</taxon>
        <taxon>Gunneridae</taxon>
        <taxon>Pentapetalae</taxon>
        <taxon>asterids</taxon>
        <taxon>lamiids</taxon>
        <taxon>Lamiales</taxon>
        <taxon>Oleaceae</taxon>
        <taxon>Oleeae</taxon>
        <taxon>Fraxinus</taxon>
    </lineage>
</organism>
<feature type="repeat" description="PPR" evidence="3">
    <location>
        <begin position="9"/>
        <end position="43"/>
    </location>
</feature>
<evidence type="ECO:0000256" key="3">
    <source>
        <dbReference type="PROSITE-ProRule" id="PRU00708"/>
    </source>
</evidence>
<dbReference type="PROSITE" id="PS51375">
    <property type="entry name" value="PPR"/>
    <property type="match status" value="1"/>
</dbReference>
<dbReference type="InterPro" id="IPR002885">
    <property type="entry name" value="PPR_rpt"/>
</dbReference>
<sequence length="105" mass="11853">METSDFFPTVVTYNIVLLGLCKAHRIDEGIGMLAKMVKKGCRPNETSYVLLLEGIGFAGWKVEAMELANSLCKKNIISQHSFKRLNRTFPVLEVYYGFSNSETKN</sequence>
<evidence type="ECO:0000256" key="1">
    <source>
        <dbReference type="ARBA" id="ARBA00007626"/>
    </source>
</evidence>
<comment type="similarity">
    <text evidence="1">Belongs to the PPR family. P subfamily.</text>
</comment>
<evidence type="ECO:0000313" key="4">
    <source>
        <dbReference type="EMBL" id="CAI9773097.1"/>
    </source>
</evidence>
<gene>
    <name evidence="4" type="ORF">FPE_LOCUS20527</name>
</gene>
<name>A0AAD2DZ36_9LAMI</name>
<protein>
    <recommendedName>
        <fullName evidence="6">Pentatricopeptide repeat-containing protein</fullName>
    </recommendedName>
</protein>
<dbReference type="PANTHER" id="PTHR46128">
    <property type="entry name" value="MITOCHONDRIAL GROUP I INTRON SPLICING FACTOR CCM1"/>
    <property type="match status" value="1"/>
</dbReference>
<dbReference type="Gene3D" id="1.25.40.10">
    <property type="entry name" value="Tetratricopeptide repeat domain"/>
    <property type="match status" value="1"/>
</dbReference>
<accession>A0AAD2DZ36</accession>
<evidence type="ECO:0008006" key="6">
    <source>
        <dbReference type="Google" id="ProtNLM"/>
    </source>
</evidence>
<keyword evidence="5" id="KW-1185">Reference proteome</keyword>
<dbReference type="NCBIfam" id="TIGR00756">
    <property type="entry name" value="PPR"/>
    <property type="match status" value="1"/>
</dbReference>